<feature type="compositionally biased region" description="Basic and acidic residues" evidence="1">
    <location>
        <begin position="9"/>
        <end position="18"/>
    </location>
</feature>
<feature type="compositionally biased region" description="Polar residues" evidence="1">
    <location>
        <begin position="244"/>
        <end position="265"/>
    </location>
</feature>
<feature type="region of interest" description="Disordered" evidence="1">
    <location>
        <begin position="222"/>
        <end position="281"/>
    </location>
</feature>
<dbReference type="EMBL" id="JBJQND010000009">
    <property type="protein sequence ID" value="KAL3867184.1"/>
    <property type="molecule type" value="Genomic_DNA"/>
</dbReference>
<evidence type="ECO:0000256" key="1">
    <source>
        <dbReference type="SAM" id="MobiDB-lite"/>
    </source>
</evidence>
<protein>
    <submittedName>
        <fullName evidence="2">Uncharacterized protein</fullName>
    </submittedName>
</protein>
<sequence>LDESEETEESSKKSDPPKLQRMPSHVLISRKSSQNRSWVRVKKFCVHILCEDEEGWHSCSEPILLPDNFGTNYLEKFSPYLSRMSTVVMYNKQLVLNCMKQEQGEEFFKWLEETPQAANSNYQEIYCEFRQMVIDADTDKKMGGLARCHLPNGKTIWLCEKHRNRGRITVLSNEVVKAHHKLDDGGTTNYMIVGLKAVESQKFVQIFQSSEKAHKKVPVIVEDVKSPQGKKESKSMNKIDSQKKMIQSPSLKISSSGLQKGSQGNKEQDEYYMDKTSPVKK</sequence>
<name>A0ABD3VZY7_SINWO</name>
<reference evidence="2 3" key="1">
    <citation type="submission" date="2024-11" db="EMBL/GenBank/DDBJ databases">
        <title>Chromosome-level genome assembly of the freshwater bivalve Anodonta woodiana.</title>
        <authorList>
            <person name="Chen X."/>
        </authorList>
    </citation>
    <scope>NUCLEOTIDE SEQUENCE [LARGE SCALE GENOMIC DNA]</scope>
    <source>
        <strain evidence="2">MN2024</strain>
        <tissue evidence="2">Gills</tissue>
    </source>
</reference>
<dbReference type="AlphaFoldDB" id="A0ABD3VZY7"/>
<gene>
    <name evidence="2" type="ORF">ACJMK2_044406</name>
</gene>
<evidence type="ECO:0000313" key="2">
    <source>
        <dbReference type="EMBL" id="KAL3867184.1"/>
    </source>
</evidence>
<keyword evidence="3" id="KW-1185">Reference proteome</keyword>
<comment type="caution">
    <text evidence="2">The sequence shown here is derived from an EMBL/GenBank/DDBJ whole genome shotgun (WGS) entry which is preliminary data.</text>
</comment>
<feature type="non-terminal residue" evidence="2">
    <location>
        <position position="281"/>
    </location>
</feature>
<feature type="compositionally biased region" description="Basic and acidic residues" evidence="1">
    <location>
        <begin position="222"/>
        <end position="243"/>
    </location>
</feature>
<feature type="non-terminal residue" evidence="2">
    <location>
        <position position="1"/>
    </location>
</feature>
<organism evidence="2 3">
    <name type="scientific">Sinanodonta woodiana</name>
    <name type="common">Chinese pond mussel</name>
    <name type="synonym">Anodonta woodiana</name>
    <dbReference type="NCBI Taxonomy" id="1069815"/>
    <lineage>
        <taxon>Eukaryota</taxon>
        <taxon>Metazoa</taxon>
        <taxon>Spiralia</taxon>
        <taxon>Lophotrochozoa</taxon>
        <taxon>Mollusca</taxon>
        <taxon>Bivalvia</taxon>
        <taxon>Autobranchia</taxon>
        <taxon>Heteroconchia</taxon>
        <taxon>Palaeoheterodonta</taxon>
        <taxon>Unionida</taxon>
        <taxon>Unionoidea</taxon>
        <taxon>Unionidae</taxon>
        <taxon>Unioninae</taxon>
        <taxon>Sinanodonta</taxon>
    </lineage>
</organism>
<feature type="region of interest" description="Disordered" evidence="1">
    <location>
        <begin position="1"/>
        <end position="21"/>
    </location>
</feature>
<evidence type="ECO:0000313" key="3">
    <source>
        <dbReference type="Proteomes" id="UP001634394"/>
    </source>
</evidence>
<dbReference type="Proteomes" id="UP001634394">
    <property type="component" value="Unassembled WGS sequence"/>
</dbReference>
<accession>A0ABD3VZY7</accession>
<proteinExistence type="predicted"/>